<name>A0A0F9HF13_9ZZZZ</name>
<sequence length="438" mass="47037">MATTTKKTIVERAAGTVGAGEEPINFVTTSGPDSSSVVSTSANFRKTAATAYNGRVALITETTDGNAPVGEGRVVTSFASGTGDLTTNAFSASLTTADEITLLPRGLGVTDMDEAIDDVTRTLHLPRYLAATLVVDGNFTAADPATGWADIAGTPTQTAETTIVLTGLQSMKVVYTVVDTSVGCATIPVVEGELLLVWAAVKCTAGSVRLQLYDNTNGNEIDGVTVDEEAWVVPILQSAVIPSGCQNVTVRFVNKTAATTCYVDHVGLLSQERELYDVIPEITDAAQIRRALYMPLGYAVQGPNQAYVWGEELELWPGGNSLRDYFAKVPQRANLKKPTSYPIFWEFMLPDTVMTAMTSTVYLDGDILEAVIDGVVSGCYKRLAAQEFAAGNDDRGFAYKMQQRQHGRAYRALLDKLDLLRPLPGRTAIKRVSAGLRW</sequence>
<reference evidence="1" key="1">
    <citation type="journal article" date="2015" name="Nature">
        <title>Complex archaea that bridge the gap between prokaryotes and eukaryotes.</title>
        <authorList>
            <person name="Spang A."/>
            <person name="Saw J.H."/>
            <person name="Jorgensen S.L."/>
            <person name="Zaremba-Niedzwiedzka K."/>
            <person name="Martijn J."/>
            <person name="Lind A.E."/>
            <person name="van Eijk R."/>
            <person name="Schleper C."/>
            <person name="Guy L."/>
            <person name="Ettema T.J."/>
        </authorList>
    </citation>
    <scope>NUCLEOTIDE SEQUENCE</scope>
</reference>
<proteinExistence type="predicted"/>
<protein>
    <submittedName>
        <fullName evidence="1">Uncharacterized protein</fullName>
    </submittedName>
</protein>
<dbReference type="Gene3D" id="2.60.120.260">
    <property type="entry name" value="Galactose-binding domain-like"/>
    <property type="match status" value="1"/>
</dbReference>
<dbReference type="EMBL" id="LAZR01024883">
    <property type="protein sequence ID" value="KKL73692.1"/>
    <property type="molecule type" value="Genomic_DNA"/>
</dbReference>
<dbReference type="AlphaFoldDB" id="A0A0F9HF13"/>
<organism evidence="1">
    <name type="scientific">marine sediment metagenome</name>
    <dbReference type="NCBI Taxonomy" id="412755"/>
    <lineage>
        <taxon>unclassified sequences</taxon>
        <taxon>metagenomes</taxon>
        <taxon>ecological metagenomes</taxon>
    </lineage>
</organism>
<accession>A0A0F9HF13</accession>
<comment type="caution">
    <text evidence="1">The sequence shown here is derived from an EMBL/GenBank/DDBJ whole genome shotgun (WGS) entry which is preliminary data.</text>
</comment>
<gene>
    <name evidence="1" type="ORF">LCGC14_2072360</name>
</gene>
<evidence type="ECO:0000313" key="1">
    <source>
        <dbReference type="EMBL" id="KKL73692.1"/>
    </source>
</evidence>